<keyword evidence="1" id="KW-1133">Transmembrane helix</keyword>
<keyword evidence="1" id="KW-0812">Transmembrane</keyword>
<organism evidence="2 3">
    <name type="scientific">Sus scrofa</name>
    <name type="common">Pig</name>
    <dbReference type="NCBI Taxonomy" id="9823"/>
    <lineage>
        <taxon>Eukaryota</taxon>
        <taxon>Metazoa</taxon>
        <taxon>Chordata</taxon>
        <taxon>Craniata</taxon>
        <taxon>Vertebrata</taxon>
        <taxon>Euteleostomi</taxon>
        <taxon>Mammalia</taxon>
        <taxon>Eutheria</taxon>
        <taxon>Laurasiatheria</taxon>
        <taxon>Artiodactyla</taxon>
        <taxon>Suina</taxon>
        <taxon>Suidae</taxon>
        <taxon>Sus</taxon>
    </lineage>
</organism>
<evidence type="ECO:0000313" key="2">
    <source>
        <dbReference type="Ensembl" id="ENSSSCP00055006443.1"/>
    </source>
</evidence>
<name>A0A8D1PI89_PIG</name>
<evidence type="ECO:0000313" key="3">
    <source>
        <dbReference type="Proteomes" id="UP000694724"/>
    </source>
</evidence>
<dbReference type="AlphaFoldDB" id="A0A8D1PI89"/>
<feature type="transmembrane region" description="Helical" evidence="1">
    <location>
        <begin position="56"/>
        <end position="80"/>
    </location>
</feature>
<keyword evidence="1" id="KW-0472">Membrane</keyword>
<evidence type="ECO:0000256" key="1">
    <source>
        <dbReference type="SAM" id="Phobius"/>
    </source>
</evidence>
<reference evidence="2" key="1">
    <citation type="submission" date="2025-08" db="UniProtKB">
        <authorList>
            <consortium name="Ensembl"/>
        </authorList>
    </citation>
    <scope>IDENTIFICATION</scope>
</reference>
<proteinExistence type="predicted"/>
<dbReference type="Proteomes" id="UP000694724">
    <property type="component" value="Unplaced"/>
</dbReference>
<protein>
    <submittedName>
        <fullName evidence="2">Uncharacterized protein</fullName>
    </submittedName>
</protein>
<dbReference type="Ensembl" id="ENSSSCT00055008156.1">
    <property type="protein sequence ID" value="ENSSSCP00055006443.1"/>
    <property type="gene ID" value="ENSSSCG00055004141.1"/>
</dbReference>
<sequence length="133" mass="15397">MPRSEIPGSHGGSIFSFVRKFYSVFHSGHTNLHSHQQCRRVPFSPPALQHLLFVDLLMMAILTGVRWYLIVALICISVIFSDAEHFLYPIVYPMSSLEKWLFRTSVYFLTSLHRHIFESHHFSLLSIGYNSVT</sequence>
<accession>A0A8D1PI89</accession>